<proteinExistence type="predicted"/>
<comment type="caution">
    <text evidence="1">The sequence shown here is derived from an EMBL/GenBank/DDBJ whole genome shotgun (WGS) entry which is preliminary data.</text>
</comment>
<organism evidence="1 2">
    <name type="scientific">Gigaspora rosea</name>
    <dbReference type="NCBI Taxonomy" id="44941"/>
    <lineage>
        <taxon>Eukaryota</taxon>
        <taxon>Fungi</taxon>
        <taxon>Fungi incertae sedis</taxon>
        <taxon>Mucoromycota</taxon>
        <taxon>Glomeromycotina</taxon>
        <taxon>Glomeromycetes</taxon>
        <taxon>Diversisporales</taxon>
        <taxon>Gigasporaceae</taxon>
        <taxon>Gigaspora</taxon>
    </lineage>
</organism>
<name>A0A397VZ63_9GLOM</name>
<gene>
    <name evidence="1" type="ORF">C2G38_2137638</name>
</gene>
<protein>
    <submittedName>
        <fullName evidence="1">Uncharacterized protein</fullName>
    </submittedName>
</protein>
<dbReference type="AlphaFoldDB" id="A0A397VZ63"/>
<dbReference type="Proteomes" id="UP000266673">
    <property type="component" value="Unassembled WGS sequence"/>
</dbReference>
<sequence length="212" mass="25079">MSMLLYVPLISCGIMENKLNPQYRILVEIRACYIFQKVKQVILENKLISEDVIKQEWWNYLRPLWKILITFEKNNRVDAESRCSSNKRDRGLHLFMILPHTSFYQWFVLIDTDALYQIFSKINFCGLGKISKSDFSKNIEEWWRVAFQIDKEVTKQDIPVNAYGFDKEGNFYPLDVRDNNRIVGLDSGRKDLFVAMSEEKNQLDAQLKNGIY</sequence>
<dbReference type="EMBL" id="QKWP01000087">
    <property type="protein sequence ID" value="RIB27795.1"/>
    <property type="molecule type" value="Genomic_DNA"/>
</dbReference>
<evidence type="ECO:0000313" key="2">
    <source>
        <dbReference type="Proteomes" id="UP000266673"/>
    </source>
</evidence>
<accession>A0A397VZ63</accession>
<keyword evidence="2" id="KW-1185">Reference proteome</keyword>
<evidence type="ECO:0000313" key="1">
    <source>
        <dbReference type="EMBL" id="RIB27795.1"/>
    </source>
</evidence>
<reference evidence="1 2" key="1">
    <citation type="submission" date="2018-06" db="EMBL/GenBank/DDBJ databases">
        <title>Comparative genomics reveals the genomic features of Rhizophagus irregularis, R. cerebriforme, R. diaphanum and Gigaspora rosea, and their symbiotic lifestyle signature.</title>
        <authorList>
            <person name="Morin E."/>
            <person name="San Clemente H."/>
            <person name="Chen E.C.H."/>
            <person name="De La Providencia I."/>
            <person name="Hainaut M."/>
            <person name="Kuo A."/>
            <person name="Kohler A."/>
            <person name="Murat C."/>
            <person name="Tang N."/>
            <person name="Roy S."/>
            <person name="Loubradou J."/>
            <person name="Henrissat B."/>
            <person name="Grigoriev I.V."/>
            <person name="Corradi N."/>
            <person name="Roux C."/>
            <person name="Martin F.M."/>
        </authorList>
    </citation>
    <scope>NUCLEOTIDE SEQUENCE [LARGE SCALE GENOMIC DNA]</scope>
    <source>
        <strain evidence="1 2">DAOM 194757</strain>
    </source>
</reference>
<dbReference type="OrthoDB" id="2283865at2759"/>